<evidence type="ECO:0000313" key="6">
    <source>
        <dbReference type="Proteomes" id="UP000092508"/>
    </source>
</evidence>
<proteinExistence type="predicted"/>
<dbReference type="SUPFAM" id="SSF50891">
    <property type="entry name" value="Cyclophilin-like"/>
    <property type="match status" value="1"/>
</dbReference>
<dbReference type="RefSeq" id="WP_067238873.1">
    <property type="nucleotide sequence ID" value="NZ_LZMZ01000053.1"/>
</dbReference>
<dbReference type="OrthoDB" id="9778567at2"/>
<organism evidence="5 6">
    <name type="scientific">Faucicola atlantae</name>
    <dbReference type="NCBI Taxonomy" id="34059"/>
    <lineage>
        <taxon>Bacteria</taxon>
        <taxon>Pseudomonadati</taxon>
        <taxon>Pseudomonadota</taxon>
        <taxon>Gammaproteobacteria</taxon>
        <taxon>Moraxellales</taxon>
        <taxon>Moraxellaceae</taxon>
        <taxon>Faucicola</taxon>
    </lineage>
</organism>
<dbReference type="InterPro" id="IPR029000">
    <property type="entry name" value="Cyclophilin-like_dom_sf"/>
</dbReference>
<evidence type="ECO:0000313" key="5">
    <source>
        <dbReference type="EMBL" id="OBX73104.1"/>
    </source>
</evidence>
<evidence type="ECO:0000256" key="1">
    <source>
        <dbReference type="ARBA" id="ARBA00022741"/>
    </source>
</evidence>
<dbReference type="SMART" id="SM00796">
    <property type="entry name" value="AHS1"/>
    <property type="match status" value="1"/>
</dbReference>
<gene>
    <name evidence="5" type="ORF">A9308_01295</name>
</gene>
<dbReference type="AlphaFoldDB" id="A0A1B8Q8N6"/>
<keyword evidence="2" id="KW-0378">Hydrolase</keyword>
<keyword evidence="1" id="KW-0547">Nucleotide-binding</keyword>
<dbReference type="PANTHER" id="PTHR34698:SF2">
    <property type="entry name" value="5-OXOPROLINASE SUBUNIT B"/>
    <property type="match status" value="1"/>
</dbReference>
<evidence type="ECO:0000256" key="2">
    <source>
        <dbReference type="ARBA" id="ARBA00022801"/>
    </source>
</evidence>
<comment type="caution">
    <text evidence="5">The sequence shown here is derived from an EMBL/GenBank/DDBJ whole genome shotgun (WGS) entry which is preliminary data.</text>
</comment>
<name>A0A1B8Q8N6_9GAMM</name>
<dbReference type="Gene3D" id="2.40.100.10">
    <property type="entry name" value="Cyclophilin-like"/>
    <property type="match status" value="1"/>
</dbReference>
<dbReference type="Proteomes" id="UP000092508">
    <property type="component" value="Unassembled WGS sequence"/>
</dbReference>
<dbReference type="InterPro" id="IPR010016">
    <property type="entry name" value="PxpB"/>
</dbReference>
<reference evidence="5 6" key="1">
    <citation type="submission" date="2016-06" db="EMBL/GenBank/DDBJ databases">
        <title>Draft genome of Moraxella atlantae CCUG 66109.</title>
        <authorList>
            <person name="Salva-Serra F."/>
            <person name="Engstrom-Jakobsson H."/>
            <person name="Thorell K."/>
            <person name="Gonzales-Siles L."/>
            <person name="Karlsson R."/>
            <person name="Boulund F."/>
            <person name="Engstrand L."/>
            <person name="Kristiansson E."/>
            <person name="Moore E."/>
        </authorList>
    </citation>
    <scope>NUCLEOTIDE SEQUENCE [LARGE SCALE GENOMIC DNA]</scope>
    <source>
        <strain evidence="5 6">CCUG 66109</strain>
    </source>
</reference>
<dbReference type="STRING" id="34059.A9308_01295"/>
<dbReference type="PANTHER" id="PTHR34698">
    <property type="entry name" value="5-OXOPROLINASE SUBUNIT B"/>
    <property type="match status" value="1"/>
</dbReference>
<protein>
    <recommendedName>
        <fullName evidence="4">Carboxyltransferase domain-containing protein</fullName>
    </recommendedName>
</protein>
<dbReference type="NCBIfam" id="TIGR00370">
    <property type="entry name" value="5-oxoprolinase subunit PxpB"/>
    <property type="match status" value="1"/>
</dbReference>
<evidence type="ECO:0000256" key="3">
    <source>
        <dbReference type="ARBA" id="ARBA00022840"/>
    </source>
</evidence>
<dbReference type="Pfam" id="PF02682">
    <property type="entry name" value="CT_C_D"/>
    <property type="match status" value="1"/>
</dbReference>
<accession>A0A1B8Q8N6</accession>
<evidence type="ECO:0000259" key="4">
    <source>
        <dbReference type="SMART" id="SM00796"/>
    </source>
</evidence>
<dbReference type="EMBL" id="LZMZ01000053">
    <property type="protein sequence ID" value="OBX73104.1"/>
    <property type="molecule type" value="Genomic_DNA"/>
</dbReference>
<dbReference type="GO" id="GO:0005524">
    <property type="term" value="F:ATP binding"/>
    <property type="evidence" value="ECO:0007669"/>
    <property type="project" value="UniProtKB-KW"/>
</dbReference>
<sequence>MPADADHTTHQTAATWQLCSERCLTLFLPKPVTLEQQQLCWYWAEAIPTLAGVGQWVAETVVGMNTLSIFTHALSTAELRQLHHALQDFTDHTRTPKQLDGQHIKIPVRYGGEYGPDLAAAAALKNLSIDELVAQHTQPIYTVYFIGFQPGFPYLGGLPATLHMARHATPRKQVPAGSVGIGGEQTGIYPFASPGGWQLLGRTDLPLFDITKPQPTLLKAGDTLQFVAVEVID</sequence>
<keyword evidence="3" id="KW-0067">ATP-binding</keyword>
<dbReference type="GO" id="GO:0016787">
    <property type="term" value="F:hydrolase activity"/>
    <property type="evidence" value="ECO:0007669"/>
    <property type="project" value="UniProtKB-KW"/>
</dbReference>
<dbReference type="InterPro" id="IPR003833">
    <property type="entry name" value="CT_C_D"/>
</dbReference>
<feature type="domain" description="Carboxyltransferase" evidence="4">
    <location>
        <begin position="14"/>
        <end position="218"/>
    </location>
</feature>